<proteinExistence type="inferred from homology"/>
<dbReference type="AlphaFoldDB" id="A0A3A9J402"/>
<evidence type="ECO:0000259" key="2">
    <source>
        <dbReference type="Pfam" id="PF00582"/>
    </source>
</evidence>
<comment type="similarity">
    <text evidence="1">Belongs to the universal stress protein A family.</text>
</comment>
<feature type="domain" description="UspA" evidence="2">
    <location>
        <begin position="14"/>
        <end position="137"/>
    </location>
</feature>
<dbReference type="EMBL" id="RAQU01000326">
    <property type="protein sequence ID" value="RKK01182.1"/>
    <property type="molecule type" value="Genomic_DNA"/>
</dbReference>
<protein>
    <submittedName>
        <fullName evidence="3">Universal stress protein</fullName>
    </submittedName>
</protein>
<gene>
    <name evidence="3" type="ORF">D6Z83_26340</name>
    <name evidence="4" type="ORF">EBE87_27780</name>
</gene>
<reference evidence="3 6" key="1">
    <citation type="submission" date="2018-09" db="EMBL/GenBank/DDBJ databases">
        <title>Roseomonas sp. nov., isolated from feces of Tibetan antelopes in the Qinghai-Tibet plateau, China.</title>
        <authorList>
            <person name="Tian Z."/>
        </authorList>
    </citation>
    <scope>NUCLEOTIDE SEQUENCE [LARGE SCALE GENOMIC DNA]</scope>
    <source>
        <strain evidence="4 5">Z23</strain>
        <strain evidence="3 6">Z24</strain>
    </source>
</reference>
<dbReference type="InterPro" id="IPR006015">
    <property type="entry name" value="Universal_stress_UspA"/>
</dbReference>
<dbReference type="Gene3D" id="3.40.50.12370">
    <property type="match status" value="1"/>
</dbReference>
<organism evidence="3 6">
    <name type="scientific">Teichococcus wenyumeiae</name>
    <dbReference type="NCBI Taxonomy" id="2478470"/>
    <lineage>
        <taxon>Bacteria</taxon>
        <taxon>Pseudomonadati</taxon>
        <taxon>Pseudomonadota</taxon>
        <taxon>Alphaproteobacteria</taxon>
        <taxon>Acetobacterales</taxon>
        <taxon>Roseomonadaceae</taxon>
        <taxon>Roseomonas</taxon>
    </lineage>
</organism>
<evidence type="ECO:0000313" key="6">
    <source>
        <dbReference type="Proteomes" id="UP000278036"/>
    </source>
</evidence>
<dbReference type="PANTHER" id="PTHR46268">
    <property type="entry name" value="STRESS RESPONSE PROTEIN NHAX"/>
    <property type="match status" value="1"/>
</dbReference>
<dbReference type="PANTHER" id="PTHR46268:SF15">
    <property type="entry name" value="UNIVERSAL STRESS PROTEIN HP_0031"/>
    <property type="match status" value="1"/>
</dbReference>
<dbReference type="EMBL" id="RFLX01000104">
    <property type="protein sequence ID" value="RMI14556.1"/>
    <property type="molecule type" value="Genomic_DNA"/>
</dbReference>
<dbReference type="Proteomes" id="UP000274097">
    <property type="component" value="Unassembled WGS sequence"/>
</dbReference>
<sequence>MPVAVIRRKAMSLKDILVYLPSAETAPGILNAAISLAQRHEAHLAALHVYDLEWPMMAAVDGYVGPATWQLVIDEAEQAARAKAAQIRKNFEEVTQHENIQAEWRLVEGIVGSVLVQHARYADVTILGRSGQNGTEADLAEEVLFDSGRPVLLLPLSPPCDFAARRVLVGWDGRREAARAVGDALPLIRAAEAVQILSVFTQAVEQESCQVQTEDIARHLARHGATVSASTTMTGGDLKVEDVLLNAAADLGTELLVVGGYGHGRMREMVLGGVTRSLLQGSTIPVLLSH</sequence>
<accession>A0A3A9J402</accession>
<dbReference type="InParanoid" id="A0A3A9J402"/>
<dbReference type="RefSeq" id="WP_120641062.1">
    <property type="nucleotide sequence ID" value="NZ_RAQU01000326.1"/>
</dbReference>
<keyword evidence="5" id="KW-1185">Reference proteome</keyword>
<dbReference type="Pfam" id="PF00582">
    <property type="entry name" value="Usp"/>
    <property type="match status" value="2"/>
</dbReference>
<dbReference type="InterPro" id="IPR006016">
    <property type="entry name" value="UspA"/>
</dbReference>
<dbReference type="SUPFAM" id="SSF52402">
    <property type="entry name" value="Adenine nucleotide alpha hydrolases-like"/>
    <property type="match status" value="2"/>
</dbReference>
<feature type="domain" description="UspA" evidence="2">
    <location>
        <begin position="165"/>
        <end position="288"/>
    </location>
</feature>
<comment type="caution">
    <text evidence="3">The sequence shown here is derived from an EMBL/GenBank/DDBJ whole genome shotgun (WGS) entry which is preliminary data.</text>
</comment>
<dbReference type="PRINTS" id="PR01438">
    <property type="entry name" value="UNVRSLSTRESS"/>
</dbReference>
<name>A0A3A9J402_9PROT</name>
<evidence type="ECO:0000256" key="1">
    <source>
        <dbReference type="ARBA" id="ARBA00008791"/>
    </source>
</evidence>
<dbReference type="OrthoDB" id="9804721at2"/>
<evidence type="ECO:0000313" key="4">
    <source>
        <dbReference type="EMBL" id="RMI14556.1"/>
    </source>
</evidence>
<evidence type="ECO:0000313" key="3">
    <source>
        <dbReference type="EMBL" id="RKK01182.1"/>
    </source>
</evidence>
<evidence type="ECO:0000313" key="5">
    <source>
        <dbReference type="Proteomes" id="UP000274097"/>
    </source>
</evidence>
<dbReference type="Proteomes" id="UP000278036">
    <property type="component" value="Unassembled WGS sequence"/>
</dbReference>
<dbReference type="CDD" id="cd00293">
    <property type="entry name" value="USP-like"/>
    <property type="match status" value="1"/>
</dbReference>